<dbReference type="EMBL" id="JAKWBI020000110">
    <property type="protein sequence ID" value="KAJ2902524.1"/>
    <property type="molecule type" value="Genomic_DNA"/>
</dbReference>
<name>A0AAD5RSV0_9PEZI</name>
<keyword evidence="1" id="KW-1133">Transmembrane helix</keyword>
<accession>A0AAD5RSV0</accession>
<organism evidence="2 3">
    <name type="scientific">Zalerion maritima</name>
    <dbReference type="NCBI Taxonomy" id="339359"/>
    <lineage>
        <taxon>Eukaryota</taxon>
        <taxon>Fungi</taxon>
        <taxon>Dikarya</taxon>
        <taxon>Ascomycota</taxon>
        <taxon>Pezizomycotina</taxon>
        <taxon>Sordariomycetes</taxon>
        <taxon>Lulworthiomycetidae</taxon>
        <taxon>Lulworthiales</taxon>
        <taxon>Lulworthiaceae</taxon>
        <taxon>Zalerion</taxon>
    </lineage>
</organism>
<evidence type="ECO:0000313" key="3">
    <source>
        <dbReference type="Proteomes" id="UP001201980"/>
    </source>
</evidence>
<dbReference type="Proteomes" id="UP001201980">
    <property type="component" value="Unassembled WGS sequence"/>
</dbReference>
<evidence type="ECO:0000313" key="2">
    <source>
        <dbReference type="EMBL" id="KAJ2902524.1"/>
    </source>
</evidence>
<sequence length="101" mass="11244">MADHPLVPLSGYTPPAPVKVSTTTAAATTRKLGPLLTPSPALSPESGAYIPVVPRIIGLVVLLLVFTRIMWVVLISIRLYIGFWMDREEEFRAMERRIKKD</sequence>
<keyword evidence="3" id="KW-1185">Reference proteome</keyword>
<evidence type="ECO:0000256" key="1">
    <source>
        <dbReference type="SAM" id="Phobius"/>
    </source>
</evidence>
<feature type="transmembrane region" description="Helical" evidence="1">
    <location>
        <begin position="56"/>
        <end position="81"/>
    </location>
</feature>
<dbReference type="AlphaFoldDB" id="A0AAD5RSV0"/>
<comment type="caution">
    <text evidence="2">The sequence shown here is derived from an EMBL/GenBank/DDBJ whole genome shotgun (WGS) entry which is preliminary data.</text>
</comment>
<proteinExistence type="predicted"/>
<gene>
    <name evidence="2" type="ORF">MKZ38_000489</name>
</gene>
<keyword evidence="1" id="KW-0472">Membrane</keyword>
<reference evidence="2" key="1">
    <citation type="submission" date="2022-07" db="EMBL/GenBank/DDBJ databases">
        <title>Draft genome sequence of Zalerion maritima ATCC 34329, a (micro)plastics degrading marine fungus.</title>
        <authorList>
            <person name="Paco A."/>
            <person name="Goncalves M.F.M."/>
            <person name="Rocha-Santos T.A.P."/>
            <person name="Alves A."/>
        </authorList>
    </citation>
    <scope>NUCLEOTIDE SEQUENCE</scope>
    <source>
        <strain evidence="2">ATCC 34329</strain>
    </source>
</reference>
<protein>
    <submittedName>
        <fullName evidence="2">Uncharacterized protein</fullName>
    </submittedName>
</protein>
<keyword evidence="1" id="KW-0812">Transmembrane</keyword>